<evidence type="ECO:0000313" key="5">
    <source>
        <dbReference type="EMBL" id="KAF2028745.1"/>
    </source>
</evidence>
<proteinExistence type="inferred from homology"/>
<dbReference type="Proteomes" id="UP000799777">
    <property type="component" value="Unassembled WGS sequence"/>
</dbReference>
<evidence type="ECO:0000256" key="2">
    <source>
        <dbReference type="ARBA" id="ARBA00022980"/>
    </source>
</evidence>
<keyword evidence="2" id="KW-0689">Ribosomal protein</keyword>
<evidence type="ECO:0000256" key="1">
    <source>
        <dbReference type="ARBA" id="ARBA00010254"/>
    </source>
</evidence>
<keyword evidence="3" id="KW-0687">Ribonucleoprotein</keyword>
<accession>A0A9P4H7Y8</accession>
<protein>
    <submittedName>
        <fullName evidence="5">Nucleic acid-binding protein</fullName>
    </submittedName>
</protein>
<dbReference type="Gene3D" id="2.40.50.140">
    <property type="entry name" value="Nucleic acid-binding proteins"/>
    <property type="match status" value="1"/>
</dbReference>
<dbReference type="OrthoDB" id="274752at2759"/>
<dbReference type="EMBL" id="ML978209">
    <property type="protein sequence ID" value="KAF2028745.1"/>
    <property type="molecule type" value="Genomic_DNA"/>
</dbReference>
<dbReference type="GO" id="GO:0005840">
    <property type="term" value="C:ribosome"/>
    <property type="evidence" value="ECO:0007669"/>
    <property type="project" value="UniProtKB-KW"/>
</dbReference>
<name>A0A9P4H7Y8_9PLEO</name>
<dbReference type="AlphaFoldDB" id="A0A9P4H7Y8"/>
<keyword evidence="6" id="KW-1185">Reference proteome</keyword>
<dbReference type="GO" id="GO:1990904">
    <property type="term" value="C:ribonucleoprotein complex"/>
    <property type="evidence" value="ECO:0007669"/>
    <property type="project" value="UniProtKB-KW"/>
</dbReference>
<dbReference type="InterPro" id="IPR012340">
    <property type="entry name" value="NA-bd_OB-fold"/>
</dbReference>
<feature type="compositionally biased region" description="Basic and acidic residues" evidence="4">
    <location>
        <begin position="192"/>
        <end position="219"/>
    </location>
</feature>
<evidence type="ECO:0000256" key="4">
    <source>
        <dbReference type="SAM" id="MobiDB-lite"/>
    </source>
</evidence>
<reference evidence="5" key="1">
    <citation type="journal article" date="2020" name="Stud. Mycol.">
        <title>101 Dothideomycetes genomes: a test case for predicting lifestyles and emergence of pathogens.</title>
        <authorList>
            <person name="Haridas S."/>
            <person name="Albert R."/>
            <person name="Binder M."/>
            <person name="Bloem J."/>
            <person name="Labutti K."/>
            <person name="Salamov A."/>
            <person name="Andreopoulos B."/>
            <person name="Baker S."/>
            <person name="Barry K."/>
            <person name="Bills G."/>
            <person name="Bluhm B."/>
            <person name="Cannon C."/>
            <person name="Castanera R."/>
            <person name="Culley D."/>
            <person name="Daum C."/>
            <person name="Ezra D."/>
            <person name="Gonzalez J."/>
            <person name="Henrissat B."/>
            <person name="Kuo A."/>
            <person name="Liang C."/>
            <person name="Lipzen A."/>
            <person name="Lutzoni F."/>
            <person name="Magnuson J."/>
            <person name="Mondo S."/>
            <person name="Nolan M."/>
            <person name="Ohm R."/>
            <person name="Pangilinan J."/>
            <person name="Park H.-J."/>
            <person name="Ramirez L."/>
            <person name="Alfaro M."/>
            <person name="Sun H."/>
            <person name="Tritt A."/>
            <person name="Yoshinaga Y."/>
            <person name="Zwiers L.-H."/>
            <person name="Turgeon B."/>
            <person name="Goodwin S."/>
            <person name="Spatafora J."/>
            <person name="Crous P."/>
            <person name="Grigoriev I."/>
        </authorList>
    </citation>
    <scope>NUCLEOTIDE SEQUENCE</scope>
    <source>
        <strain evidence="5">CBS 110217</strain>
    </source>
</reference>
<evidence type="ECO:0000256" key="3">
    <source>
        <dbReference type="ARBA" id="ARBA00023274"/>
    </source>
</evidence>
<dbReference type="SUPFAM" id="SSF50249">
    <property type="entry name" value="Nucleic acid-binding proteins"/>
    <property type="match status" value="1"/>
</dbReference>
<evidence type="ECO:0000313" key="6">
    <source>
        <dbReference type="Proteomes" id="UP000799777"/>
    </source>
</evidence>
<gene>
    <name evidence="5" type="ORF">EK21DRAFT_69116</name>
</gene>
<dbReference type="Pfam" id="PF00366">
    <property type="entry name" value="Ribosomal_S17"/>
    <property type="match status" value="1"/>
</dbReference>
<feature type="region of interest" description="Disordered" evidence="4">
    <location>
        <begin position="172"/>
        <end position="219"/>
    </location>
</feature>
<organism evidence="5 6">
    <name type="scientific">Setomelanomma holmii</name>
    <dbReference type="NCBI Taxonomy" id="210430"/>
    <lineage>
        <taxon>Eukaryota</taxon>
        <taxon>Fungi</taxon>
        <taxon>Dikarya</taxon>
        <taxon>Ascomycota</taxon>
        <taxon>Pezizomycotina</taxon>
        <taxon>Dothideomycetes</taxon>
        <taxon>Pleosporomycetidae</taxon>
        <taxon>Pleosporales</taxon>
        <taxon>Pleosporineae</taxon>
        <taxon>Phaeosphaeriaceae</taxon>
        <taxon>Setomelanomma</taxon>
    </lineage>
</organism>
<dbReference type="GO" id="GO:0006412">
    <property type="term" value="P:translation"/>
    <property type="evidence" value="ECO:0007669"/>
    <property type="project" value="InterPro"/>
</dbReference>
<dbReference type="InterPro" id="IPR000266">
    <property type="entry name" value="Ribosomal_uS17"/>
</dbReference>
<comment type="similarity">
    <text evidence="1">Belongs to the universal ribosomal protein uS17 family.</text>
</comment>
<sequence>MASLASKTVKPLLPQLFHSQKVGVVVSAGQMASAVKVRVAEQEWNKKFRKHFPAPKTYLVRDPNSSLVPGDVVRITSGHRTSKAIRHVVTSIVAPFGEPVENRPPVLTPAQLEEQRIRERLLKDVRSAQKGRQVSIHRIEQARKQGLDIPSLEEAMRGLRAYEEDLKARGVGAGKGEKHKGQVGQILTAKQRRMEENRKEKVEMKAEEKVKRASEQTSS</sequence>
<dbReference type="GO" id="GO:0003735">
    <property type="term" value="F:structural constituent of ribosome"/>
    <property type="evidence" value="ECO:0007669"/>
    <property type="project" value="InterPro"/>
</dbReference>
<comment type="caution">
    <text evidence="5">The sequence shown here is derived from an EMBL/GenBank/DDBJ whole genome shotgun (WGS) entry which is preliminary data.</text>
</comment>